<dbReference type="GO" id="GO:0004828">
    <property type="term" value="F:serine-tRNA ligase activity"/>
    <property type="evidence" value="ECO:0007669"/>
    <property type="project" value="UniProtKB-UniRule"/>
</dbReference>
<sequence>MHDIRAIRDNPAAFDAGLESRGLEPRSAALINLDDARKSAVSEAQNAKERLNALSKEIGAAKKAKDEARAQALMADVTRLKENIPSLNNEAEIIAQALRNELVSIPNTPKEDVPVGVDEQSNVKIRAFEGRGRAKSGRQHFEIGESLRMMDFETAAKLSGSRFVVLKGQMARLERALGQFMLDLHTGEHGYTEVAPPLLVRDEAMFGTAQLPKFENDQFLVTGGEYPETAIEEYSNNFAKIFQIEEKNKISDDEKVRKTKEIALSFAKKIIENKLENSTKRWLIPTAEVPLTNLVRESILSEDELPLRFTALTPCFRAEAGAAGRDTRGMLRQHQFSKVELVSITAPEHSAAEHERMLEAAETVLKRLDIPYRVMTLCTGDMGFASQKTYDIEAWLPGQATYREISSCSVCGDFQARRMEARFRRRDGKGVAPVHTLNGSGVAVGRALIAVIENYQNPDGSVTVPSCLAPYMGGLTRIEAPRT</sequence>
<dbReference type="OrthoDB" id="9804647at2"/>
<comment type="pathway">
    <text evidence="2 12">Aminoacyl-tRNA biosynthesis; selenocysteinyl-tRNA(Sec) biosynthesis; L-seryl-tRNA(Sec) from L-serine and tRNA(Sec): step 1/1.</text>
</comment>
<organism evidence="17 18">
    <name type="scientific">Methylobacterium oryzihabitans</name>
    <dbReference type="NCBI Taxonomy" id="2499852"/>
    <lineage>
        <taxon>Bacteria</taxon>
        <taxon>Pseudomonadati</taxon>
        <taxon>Pseudomonadota</taxon>
        <taxon>Alphaproteobacteria</taxon>
        <taxon>Hyphomicrobiales</taxon>
        <taxon>Methylobacteriaceae</taxon>
        <taxon>Methylobacterium</taxon>
    </lineage>
</organism>
<protein>
    <recommendedName>
        <fullName evidence="12">Serine--tRNA ligase</fullName>
        <ecNumber evidence="12">6.1.1.11</ecNumber>
    </recommendedName>
    <alternativeName>
        <fullName evidence="12">Seryl-tRNA synthetase</fullName>
        <shortName evidence="12">SerRS</shortName>
    </alternativeName>
    <alternativeName>
        <fullName evidence="12">Seryl-tRNA(Ser/Sec) synthetase</fullName>
    </alternativeName>
</protein>
<evidence type="ECO:0000256" key="1">
    <source>
        <dbReference type="ARBA" id="ARBA00004496"/>
    </source>
</evidence>
<evidence type="ECO:0000313" key="17">
    <source>
        <dbReference type="EMBL" id="RVU14738.1"/>
    </source>
</evidence>
<proteinExistence type="inferred from homology"/>
<dbReference type="RefSeq" id="WP_127733018.1">
    <property type="nucleotide sequence ID" value="NZ_SACP01000027.1"/>
</dbReference>
<dbReference type="PIRSF" id="PIRSF001529">
    <property type="entry name" value="Ser-tRNA-synth_IIa"/>
    <property type="match status" value="1"/>
</dbReference>
<evidence type="ECO:0000259" key="16">
    <source>
        <dbReference type="PROSITE" id="PS50862"/>
    </source>
</evidence>
<evidence type="ECO:0000256" key="12">
    <source>
        <dbReference type="HAMAP-Rule" id="MF_00176"/>
    </source>
</evidence>
<dbReference type="InterPro" id="IPR006195">
    <property type="entry name" value="aa-tRNA-synth_II"/>
</dbReference>
<feature type="domain" description="Aminoacyl-transfer RNA synthetases class-II family profile" evidence="16">
    <location>
        <begin position="172"/>
        <end position="465"/>
    </location>
</feature>
<keyword evidence="8 12" id="KW-0648">Protein biosynthesis</keyword>
<dbReference type="InterPro" id="IPR010978">
    <property type="entry name" value="tRNA-bd_arm"/>
</dbReference>
<dbReference type="InterPro" id="IPR002317">
    <property type="entry name" value="Ser-tRNA-ligase_type_1"/>
</dbReference>
<dbReference type="UniPathway" id="UPA00906">
    <property type="reaction ID" value="UER00895"/>
</dbReference>
<comment type="caution">
    <text evidence="12">Lacks conserved residue(s) required for the propagation of feature annotation.</text>
</comment>
<dbReference type="PRINTS" id="PR00981">
    <property type="entry name" value="TRNASYNTHSER"/>
</dbReference>
<dbReference type="Gene3D" id="3.30.930.10">
    <property type="entry name" value="Bira Bifunctional Protein, Domain 2"/>
    <property type="match status" value="1"/>
</dbReference>
<keyword evidence="5 12" id="KW-0436">Ligase</keyword>
<dbReference type="HAMAP" id="MF_00176">
    <property type="entry name" value="Ser_tRNA_synth_type1"/>
    <property type="match status" value="1"/>
</dbReference>
<dbReference type="InterPro" id="IPR002314">
    <property type="entry name" value="aa-tRNA-synt_IIb"/>
</dbReference>
<dbReference type="Pfam" id="PF00587">
    <property type="entry name" value="tRNA-synt_2b"/>
    <property type="match status" value="1"/>
</dbReference>
<accession>A0A437NXU5</accession>
<feature type="coiled-coil region" evidence="15">
    <location>
        <begin position="30"/>
        <end position="90"/>
    </location>
</feature>
<feature type="binding site" evidence="12">
    <location>
        <begin position="286"/>
        <end position="288"/>
    </location>
    <ligand>
        <name>L-serine</name>
        <dbReference type="ChEBI" id="CHEBI:33384"/>
    </ligand>
</feature>
<comment type="subunit">
    <text evidence="12">Homodimer. The tRNA molecule binds across the dimer.</text>
</comment>
<feature type="binding site" evidence="12">
    <location>
        <position position="440"/>
    </location>
    <ligand>
        <name>L-serine</name>
        <dbReference type="ChEBI" id="CHEBI:33384"/>
    </ligand>
</feature>
<evidence type="ECO:0000256" key="8">
    <source>
        <dbReference type="ARBA" id="ARBA00022917"/>
    </source>
</evidence>
<evidence type="ECO:0000256" key="3">
    <source>
        <dbReference type="ARBA" id="ARBA00010728"/>
    </source>
</evidence>
<dbReference type="InterPro" id="IPR045864">
    <property type="entry name" value="aa-tRNA-synth_II/BPL/LPL"/>
</dbReference>
<dbReference type="SUPFAM" id="SSF46589">
    <property type="entry name" value="tRNA-binding arm"/>
    <property type="match status" value="1"/>
</dbReference>
<feature type="binding site" evidence="13">
    <location>
        <position position="317"/>
    </location>
    <ligand>
        <name>L-serine</name>
        <dbReference type="ChEBI" id="CHEBI:33384"/>
    </ligand>
</feature>
<feature type="binding site" evidence="13">
    <location>
        <position position="286"/>
    </location>
    <ligand>
        <name>L-serine</name>
        <dbReference type="ChEBI" id="CHEBI:33384"/>
    </ligand>
</feature>
<keyword evidence="7 12" id="KW-0067">ATP-binding</keyword>
<dbReference type="PROSITE" id="PS50862">
    <property type="entry name" value="AA_TRNA_LIGASE_II"/>
    <property type="match status" value="1"/>
</dbReference>
<evidence type="ECO:0000256" key="11">
    <source>
        <dbReference type="ARBA" id="ARBA00048823"/>
    </source>
</evidence>
<comment type="domain">
    <text evidence="12">Consists of two distinct domains, a catalytic core and a N-terminal extension that is involved in tRNA binding.</text>
</comment>
<evidence type="ECO:0000256" key="9">
    <source>
        <dbReference type="ARBA" id="ARBA00023146"/>
    </source>
</evidence>
<dbReference type="GO" id="GO:0005737">
    <property type="term" value="C:cytoplasm"/>
    <property type="evidence" value="ECO:0007669"/>
    <property type="project" value="UniProtKB-SubCell"/>
</dbReference>
<keyword evidence="18" id="KW-1185">Reference proteome</keyword>
<dbReference type="InterPro" id="IPR015866">
    <property type="entry name" value="Ser-tRNA-synth_1_N"/>
</dbReference>
<keyword evidence="6 12" id="KW-0547">Nucleotide-binding</keyword>
<comment type="similarity">
    <text evidence="3 12">Belongs to the class-II aminoacyl-tRNA synthetase family. Type-1 seryl-tRNA synthetase subfamily.</text>
</comment>
<dbReference type="EMBL" id="SACP01000027">
    <property type="protein sequence ID" value="RVU14738.1"/>
    <property type="molecule type" value="Genomic_DNA"/>
</dbReference>
<dbReference type="PANTHER" id="PTHR43697">
    <property type="entry name" value="SERYL-TRNA SYNTHETASE"/>
    <property type="match status" value="1"/>
</dbReference>
<gene>
    <name evidence="12" type="primary">serS</name>
    <name evidence="17" type="ORF">EOE48_21925</name>
</gene>
<feature type="binding site" evidence="12 13">
    <location>
        <position position="340"/>
    </location>
    <ligand>
        <name>L-serine</name>
        <dbReference type="ChEBI" id="CHEBI:33384"/>
    </ligand>
</feature>
<dbReference type="GO" id="GO:0005524">
    <property type="term" value="F:ATP binding"/>
    <property type="evidence" value="ECO:0007669"/>
    <property type="project" value="UniProtKB-UniRule"/>
</dbReference>
<dbReference type="Pfam" id="PF02403">
    <property type="entry name" value="Seryl_tRNA_N"/>
    <property type="match status" value="1"/>
</dbReference>
<dbReference type="PANTHER" id="PTHR43697:SF1">
    <property type="entry name" value="SERINE--TRNA LIGASE"/>
    <property type="match status" value="1"/>
</dbReference>
<dbReference type="InterPro" id="IPR033729">
    <property type="entry name" value="SerRS_core"/>
</dbReference>
<keyword evidence="15" id="KW-0175">Coiled coil</keyword>
<evidence type="ECO:0000256" key="6">
    <source>
        <dbReference type="ARBA" id="ARBA00022741"/>
    </source>
</evidence>
<dbReference type="Proteomes" id="UP000286997">
    <property type="component" value="Unassembled WGS sequence"/>
</dbReference>
<keyword evidence="9 12" id="KW-0030">Aminoacyl-tRNA synthetase</keyword>
<evidence type="ECO:0000256" key="13">
    <source>
        <dbReference type="PIRSR" id="PIRSR001529-1"/>
    </source>
</evidence>
<comment type="subcellular location">
    <subcellularLocation>
        <location evidence="1 12">Cytoplasm</location>
    </subcellularLocation>
</comment>
<evidence type="ECO:0000256" key="7">
    <source>
        <dbReference type="ARBA" id="ARBA00022840"/>
    </source>
</evidence>
<dbReference type="SUPFAM" id="SSF55681">
    <property type="entry name" value="Class II aaRS and biotin synthetases"/>
    <property type="match status" value="1"/>
</dbReference>
<dbReference type="GO" id="GO:0016260">
    <property type="term" value="P:selenocysteine biosynthetic process"/>
    <property type="evidence" value="ECO:0007669"/>
    <property type="project" value="UniProtKB-UniRule"/>
</dbReference>
<comment type="caution">
    <text evidence="17">The sequence shown here is derived from an EMBL/GenBank/DDBJ whole genome shotgun (WGS) entry which is preliminary data.</text>
</comment>
<dbReference type="EC" id="6.1.1.11" evidence="12"/>
<evidence type="ECO:0000256" key="14">
    <source>
        <dbReference type="PIRSR" id="PIRSR001529-2"/>
    </source>
</evidence>
<dbReference type="InterPro" id="IPR042103">
    <property type="entry name" value="SerRS_1_N_sf"/>
</dbReference>
<dbReference type="Gene3D" id="1.10.287.40">
    <property type="entry name" value="Serine-tRNA synthetase, tRNA binding domain"/>
    <property type="match status" value="1"/>
</dbReference>
<reference evidence="17 18" key="1">
    <citation type="submission" date="2019-01" db="EMBL/GenBank/DDBJ databases">
        <authorList>
            <person name="Chen W.-M."/>
        </authorList>
    </citation>
    <scope>NUCLEOTIDE SEQUENCE [LARGE SCALE GENOMIC DNA]</scope>
    <source>
        <strain evidence="17 18">TER-1</strain>
    </source>
</reference>
<dbReference type="AlphaFoldDB" id="A0A437NXU5"/>
<feature type="binding site" evidence="12 14">
    <location>
        <begin position="317"/>
        <end position="319"/>
    </location>
    <ligand>
        <name>ATP</name>
        <dbReference type="ChEBI" id="CHEBI:30616"/>
    </ligand>
</feature>
<comment type="catalytic activity">
    <reaction evidence="10 12">
        <text>tRNA(Sec) + L-serine + ATP = L-seryl-tRNA(Sec) + AMP + diphosphate + H(+)</text>
        <dbReference type="Rhea" id="RHEA:42580"/>
        <dbReference type="Rhea" id="RHEA-COMP:9742"/>
        <dbReference type="Rhea" id="RHEA-COMP:10128"/>
        <dbReference type="ChEBI" id="CHEBI:15378"/>
        <dbReference type="ChEBI" id="CHEBI:30616"/>
        <dbReference type="ChEBI" id="CHEBI:33019"/>
        <dbReference type="ChEBI" id="CHEBI:33384"/>
        <dbReference type="ChEBI" id="CHEBI:78442"/>
        <dbReference type="ChEBI" id="CHEBI:78533"/>
        <dbReference type="ChEBI" id="CHEBI:456215"/>
        <dbReference type="EC" id="6.1.1.11"/>
    </reaction>
</comment>
<keyword evidence="4 12" id="KW-0963">Cytoplasm</keyword>
<dbReference type="NCBIfam" id="TIGR00414">
    <property type="entry name" value="serS"/>
    <property type="match status" value="1"/>
</dbReference>
<feature type="binding site" evidence="12 14">
    <location>
        <begin position="404"/>
        <end position="407"/>
    </location>
    <ligand>
        <name>ATP</name>
        <dbReference type="ChEBI" id="CHEBI:30616"/>
    </ligand>
</feature>
<comment type="function">
    <text evidence="12">Catalyzes the attachment of serine to tRNA(Ser). Is also able to aminoacylate tRNA(Sec) with serine, to form the misacylated tRNA L-seryl-tRNA(Sec), which will be further converted into selenocysteinyl-tRNA(Sec).</text>
</comment>
<evidence type="ECO:0000256" key="15">
    <source>
        <dbReference type="SAM" id="Coils"/>
    </source>
</evidence>
<comment type="catalytic activity">
    <reaction evidence="11 12">
        <text>tRNA(Ser) + L-serine + ATP = L-seryl-tRNA(Ser) + AMP + diphosphate + H(+)</text>
        <dbReference type="Rhea" id="RHEA:12292"/>
        <dbReference type="Rhea" id="RHEA-COMP:9669"/>
        <dbReference type="Rhea" id="RHEA-COMP:9703"/>
        <dbReference type="ChEBI" id="CHEBI:15378"/>
        <dbReference type="ChEBI" id="CHEBI:30616"/>
        <dbReference type="ChEBI" id="CHEBI:33019"/>
        <dbReference type="ChEBI" id="CHEBI:33384"/>
        <dbReference type="ChEBI" id="CHEBI:78442"/>
        <dbReference type="ChEBI" id="CHEBI:78533"/>
        <dbReference type="ChEBI" id="CHEBI:456215"/>
        <dbReference type="EC" id="6.1.1.11"/>
    </reaction>
</comment>
<evidence type="ECO:0000256" key="2">
    <source>
        <dbReference type="ARBA" id="ARBA00005045"/>
    </source>
</evidence>
<name>A0A437NXU5_9HYPH</name>
<evidence type="ECO:0000256" key="5">
    <source>
        <dbReference type="ARBA" id="ARBA00022598"/>
    </source>
</evidence>
<feature type="binding site" evidence="13">
    <location>
        <position position="438"/>
    </location>
    <ligand>
        <name>L-serine</name>
        <dbReference type="ChEBI" id="CHEBI:33384"/>
    </ligand>
</feature>
<dbReference type="GO" id="GO:0006434">
    <property type="term" value="P:seryl-tRNA aminoacylation"/>
    <property type="evidence" value="ECO:0007669"/>
    <property type="project" value="UniProtKB-UniRule"/>
</dbReference>
<evidence type="ECO:0000256" key="10">
    <source>
        <dbReference type="ARBA" id="ARBA00047929"/>
    </source>
</evidence>
<dbReference type="CDD" id="cd00770">
    <property type="entry name" value="SerRS_core"/>
    <property type="match status" value="1"/>
</dbReference>
<evidence type="ECO:0000313" key="18">
    <source>
        <dbReference type="Proteomes" id="UP000286997"/>
    </source>
</evidence>
<evidence type="ECO:0000256" key="4">
    <source>
        <dbReference type="ARBA" id="ARBA00022490"/>
    </source>
</evidence>